<sequence length="126" mass="14141">MNGECRSQNRRRCQDRATNVTASSSLFAVEGSDSHNRKCYELGQRTHALRCASGWDGMGLRPKEIKAHVDGGGNAHQAGAREELDAAGGKPLYEKTIRKTIVRRWRWPSSRFSICDRASISEDLHR</sequence>
<dbReference type="Proteomes" id="UP001480595">
    <property type="component" value="Unassembled WGS sequence"/>
</dbReference>
<protein>
    <submittedName>
        <fullName evidence="1">Uncharacterized protein</fullName>
    </submittedName>
</protein>
<reference evidence="1 2" key="1">
    <citation type="submission" date="2023-01" db="EMBL/GenBank/DDBJ databases">
        <title>Analysis of 21 Apiospora genomes using comparative genomics revels a genus with tremendous synthesis potential of carbohydrate active enzymes and secondary metabolites.</title>
        <authorList>
            <person name="Sorensen T."/>
        </authorList>
    </citation>
    <scope>NUCLEOTIDE SEQUENCE [LARGE SCALE GENOMIC DNA]</scope>
    <source>
        <strain evidence="1 2">CBS 135458</strain>
    </source>
</reference>
<keyword evidence="2" id="KW-1185">Reference proteome</keyword>
<organism evidence="1 2">
    <name type="scientific">Apiospora phragmitis</name>
    <dbReference type="NCBI Taxonomy" id="2905665"/>
    <lineage>
        <taxon>Eukaryota</taxon>
        <taxon>Fungi</taxon>
        <taxon>Dikarya</taxon>
        <taxon>Ascomycota</taxon>
        <taxon>Pezizomycotina</taxon>
        <taxon>Sordariomycetes</taxon>
        <taxon>Xylariomycetidae</taxon>
        <taxon>Amphisphaeriales</taxon>
        <taxon>Apiosporaceae</taxon>
        <taxon>Apiospora</taxon>
    </lineage>
</organism>
<dbReference type="GeneID" id="92087686"/>
<proteinExistence type="predicted"/>
<name>A0ABR1VXM1_9PEZI</name>
<evidence type="ECO:0000313" key="2">
    <source>
        <dbReference type="Proteomes" id="UP001480595"/>
    </source>
</evidence>
<accession>A0ABR1VXM1</accession>
<dbReference type="EMBL" id="JAQQWL010000004">
    <property type="protein sequence ID" value="KAK8075942.1"/>
    <property type="molecule type" value="Genomic_DNA"/>
</dbReference>
<gene>
    <name evidence="1" type="ORF">PG994_003214</name>
</gene>
<dbReference type="RefSeq" id="XP_066718901.1">
    <property type="nucleotide sequence ID" value="XM_066854623.1"/>
</dbReference>
<comment type="caution">
    <text evidence="1">The sequence shown here is derived from an EMBL/GenBank/DDBJ whole genome shotgun (WGS) entry which is preliminary data.</text>
</comment>
<evidence type="ECO:0000313" key="1">
    <source>
        <dbReference type="EMBL" id="KAK8075942.1"/>
    </source>
</evidence>